<keyword evidence="4" id="KW-1185">Reference proteome</keyword>
<comment type="caution">
    <text evidence="3">The sequence shown here is derived from an EMBL/GenBank/DDBJ whole genome shotgun (WGS) entry which is preliminary data.</text>
</comment>
<keyword evidence="1" id="KW-0469">Meiosis</keyword>
<dbReference type="GO" id="GO:0000801">
    <property type="term" value="C:central element"/>
    <property type="evidence" value="ECO:0007669"/>
    <property type="project" value="TreeGrafter"/>
</dbReference>
<dbReference type="EMBL" id="WNYA01000010">
    <property type="protein sequence ID" value="KAG8554006.1"/>
    <property type="molecule type" value="Genomic_DNA"/>
</dbReference>
<dbReference type="AlphaFoldDB" id="A0AAV6ZY14"/>
<sequence length="681" mass="78097">MQTEECAINLWNWGVAKRAEDTITEKEQAMVRHISCKLSCWSQGLEASEGIVERNILMAMETGKGWIDAGKPDNATEFLGLALNSLEKLYLMMTQRSTQEADLNVHKTHVERDIFKVLTYQAEAAVFQGNFELASHLIQRCKDMLQRQPEEVRGCSMSADAVHTLAMLYYTLHIDMSRGRRGEGDCVGFDFLKMICDQFEQSPDIWKVLILQLDFLIKRGKEFLAQQKLEEVIKGHHTGKQLPLNILNHLHFILWNCAAKYFKIKNYTEALQWYNYSYSFYDANHSDPNLAKLLRNRASCFLNLNELFKAKEAVMLAEKCEEHSFFTQFILYKIAMKENDVLKGKYMFSTSAILAMGEMASQTEIKEMLLEENYSATDLLSIAAQIALDANEKKVAIKALESVVEHCQDTDQLFTSLRCMVRLSQEHDDDKNIFLSSAYKKLEDPLIWNERQEQRIKEGHWFRKIAWNLAVRNQDSLIMMQDCFLLSYKLSLFCPCDKTVLVAQKSCLIMAASVDLEMARNATCHKEQVQLLMKSLENINLCQELWIILQSTGAFNTDPTETILLLYEFEAKAKLNDPGLGNVLDSLWNLPNLDTKTLESIASLSMEAPAYYPSICKKVLQAALTLHKKQDSPDVYKISKCLHSLIKLTLPERSVELENCDQEEAWQYYKEAHAIISTSVS</sequence>
<dbReference type="PANTHER" id="PTHR47083">
    <property type="entry name" value="TESTIS-EXPRESSED PROTEIN 11"/>
    <property type="match status" value="1"/>
</dbReference>
<gene>
    <name evidence="3" type="ORF">GDO81_003627</name>
</gene>
<dbReference type="InterPro" id="IPR011990">
    <property type="entry name" value="TPR-like_helical_dom_sf"/>
</dbReference>
<protein>
    <recommendedName>
        <fullName evidence="2">Protein ZIP4 homolog</fullName>
    </recommendedName>
</protein>
<dbReference type="Pfam" id="PF08631">
    <property type="entry name" value="SPO22"/>
    <property type="match status" value="1"/>
</dbReference>
<proteinExistence type="predicted"/>
<dbReference type="GO" id="GO:0007130">
    <property type="term" value="P:synaptonemal complex assembly"/>
    <property type="evidence" value="ECO:0007669"/>
    <property type="project" value="TreeGrafter"/>
</dbReference>
<evidence type="ECO:0000313" key="3">
    <source>
        <dbReference type="EMBL" id="KAG8554006.1"/>
    </source>
</evidence>
<dbReference type="Proteomes" id="UP000824782">
    <property type="component" value="Unassembled WGS sequence"/>
</dbReference>
<dbReference type="GO" id="GO:0007060">
    <property type="term" value="P:male meiosis chromosome segregation"/>
    <property type="evidence" value="ECO:0007669"/>
    <property type="project" value="TreeGrafter"/>
</dbReference>
<dbReference type="InterPro" id="IPR013940">
    <property type="entry name" value="Spo22/ZIP4/TEX11"/>
</dbReference>
<organism evidence="3 4">
    <name type="scientific">Engystomops pustulosus</name>
    <name type="common">Tungara frog</name>
    <name type="synonym">Physalaemus pustulosus</name>
    <dbReference type="NCBI Taxonomy" id="76066"/>
    <lineage>
        <taxon>Eukaryota</taxon>
        <taxon>Metazoa</taxon>
        <taxon>Chordata</taxon>
        <taxon>Craniata</taxon>
        <taxon>Vertebrata</taxon>
        <taxon>Euteleostomi</taxon>
        <taxon>Amphibia</taxon>
        <taxon>Batrachia</taxon>
        <taxon>Anura</taxon>
        <taxon>Neobatrachia</taxon>
        <taxon>Hyloidea</taxon>
        <taxon>Leptodactylidae</taxon>
        <taxon>Leiuperinae</taxon>
        <taxon>Engystomops</taxon>
    </lineage>
</organism>
<dbReference type="PANTHER" id="PTHR47083:SF1">
    <property type="entry name" value="TESTIS-EXPRESSED PROTEIN 11"/>
    <property type="match status" value="1"/>
</dbReference>
<name>A0AAV6ZY14_ENGPU</name>
<accession>A0AAV6ZY14</accession>
<dbReference type="Gene3D" id="1.25.40.10">
    <property type="entry name" value="Tetratricopeptide repeat domain"/>
    <property type="match status" value="1"/>
</dbReference>
<dbReference type="SUPFAM" id="SSF48452">
    <property type="entry name" value="TPR-like"/>
    <property type="match status" value="1"/>
</dbReference>
<evidence type="ECO:0000256" key="2">
    <source>
        <dbReference type="ARBA" id="ARBA00031845"/>
    </source>
</evidence>
<dbReference type="GO" id="GO:0007131">
    <property type="term" value="P:reciprocal meiotic recombination"/>
    <property type="evidence" value="ECO:0007669"/>
    <property type="project" value="TreeGrafter"/>
</dbReference>
<reference evidence="3" key="1">
    <citation type="thesis" date="2020" institute="ProQuest LLC" country="789 East Eisenhower Parkway, Ann Arbor, MI, USA">
        <title>Comparative Genomics and Chromosome Evolution.</title>
        <authorList>
            <person name="Mudd A.B."/>
        </authorList>
    </citation>
    <scope>NUCLEOTIDE SEQUENCE</scope>
    <source>
        <strain evidence="3">237g6f4</strain>
        <tissue evidence="3">Blood</tissue>
    </source>
</reference>
<evidence type="ECO:0000313" key="4">
    <source>
        <dbReference type="Proteomes" id="UP000824782"/>
    </source>
</evidence>
<evidence type="ECO:0000256" key="1">
    <source>
        <dbReference type="ARBA" id="ARBA00023254"/>
    </source>
</evidence>
<dbReference type="InterPro" id="IPR042861">
    <property type="entry name" value="TEX11"/>
</dbReference>